<comment type="caution">
    <text evidence="1">The sequence shown here is derived from an EMBL/GenBank/DDBJ whole genome shotgun (WGS) entry which is preliminary data.</text>
</comment>
<evidence type="ECO:0000313" key="2">
    <source>
        <dbReference type="Proteomes" id="UP001314229"/>
    </source>
</evidence>
<reference evidence="1 2" key="1">
    <citation type="submission" date="2024-01" db="EMBL/GenBank/DDBJ databases">
        <authorList>
            <person name="Alioto T."/>
            <person name="Alioto T."/>
            <person name="Gomez Garrido J."/>
        </authorList>
    </citation>
    <scope>NUCLEOTIDE SEQUENCE [LARGE SCALE GENOMIC DNA]</scope>
</reference>
<proteinExistence type="predicted"/>
<sequence>MDAQLTGKTDRQELANHKKVAQFLPSNRLLRAAKVLRLLRRCENLLGKNSLNAAEFGF</sequence>
<dbReference type="Proteomes" id="UP001314229">
    <property type="component" value="Unassembled WGS sequence"/>
</dbReference>
<dbReference type="EMBL" id="CAWUFR010000426">
    <property type="protein sequence ID" value="CAK6977729.1"/>
    <property type="molecule type" value="Genomic_DNA"/>
</dbReference>
<name>A0AAV1Q2Z4_SCOSC</name>
<dbReference type="AlphaFoldDB" id="A0AAV1Q2Z4"/>
<organism evidence="1 2">
    <name type="scientific">Scomber scombrus</name>
    <name type="common">Atlantic mackerel</name>
    <name type="synonym">Scomber vernalis</name>
    <dbReference type="NCBI Taxonomy" id="13677"/>
    <lineage>
        <taxon>Eukaryota</taxon>
        <taxon>Metazoa</taxon>
        <taxon>Chordata</taxon>
        <taxon>Craniata</taxon>
        <taxon>Vertebrata</taxon>
        <taxon>Euteleostomi</taxon>
        <taxon>Actinopterygii</taxon>
        <taxon>Neopterygii</taxon>
        <taxon>Teleostei</taxon>
        <taxon>Neoteleostei</taxon>
        <taxon>Acanthomorphata</taxon>
        <taxon>Pelagiaria</taxon>
        <taxon>Scombriformes</taxon>
        <taxon>Scombridae</taxon>
        <taxon>Scomber</taxon>
    </lineage>
</organism>
<protein>
    <submittedName>
        <fullName evidence="1">Uncharacterized protein</fullName>
    </submittedName>
</protein>
<keyword evidence="2" id="KW-1185">Reference proteome</keyword>
<accession>A0AAV1Q2Z4</accession>
<evidence type="ECO:0000313" key="1">
    <source>
        <dbReference type="EMBL" id="CAK6977729.1"/>
    </source>
</evidence>
<gene>
    <name evidence="1" type="ORF">FSCOSCO3_A030623</name>
</gene>